<keyword evidence="2" id="KW-0479">Metal-binding</keyword>
<dbReference type="PANTHER" id="PTHR11709">
    <property type="entry name" value="MULTI-COPPER OXIDASE"/>
    <property type="match status" value="1"/>
</dbReference>
<dbReference type="EMBL" id="MU853411">
    <property type="protein sequence ID" value="KAK4133725.1"/>
    <property type="molecule type" value="Genomic_DNA"/>
</dbReference>
<dbReference type="Pfam" id="PF07732">
    <property type="entry name" value="Cu-oxidase_3"/>
    <property type="match status" value="1"/>
</dbReference>
<comment type="caution">
    <text evidence="10">The sequence shown here is derived from an EMBL/GenBank/DDBJ whole genome shotgun (WGS) entry which is preliminary data.</text>
</comment>
<dbReference type="PANTHER" id="PTHR11709:SF394">
    <property type="entry name" value="FI03373P-RELATED"/>
    <property type="match status" value="1"/>
</dbReference>
<evidence type="ECO:0000259" key="7">
    <source>
        <dbReference type="Pfam" id="PF00394"/>
    </source>
</evidence>
<dbReference type="InterPro" id="IPR008972">
    <property type="entry name" value="Cupredoxin"/>
</dbReference>
<proteinExistence type="inferred from homology"/>
<evidence type="ECO:0000259" key="8">
    <source>
        <dbReference type="Pfam" id="PF07731"/>
    </source>
</evidence>
<evidence type="ECO:0000313" key="10">
    <source>
        <dbReference type="EMBL" id="KAK4133725.1"/>
    </source>
</evidence>
<dbReference type="Proteomes" id="UP001304895">
    <property type="component" value="Unassembled WGS sequence"/>
</dbReference>
<dbReference type="InterPro" id="IPR017762">
    <property type="entry name" value="Multicopper_oxidase_fun"/>
</dbReference>
<feature type="domain" description="Plastocyanin-like" evidence="7">
    <location>
        <begin position="164"/>
        <end position="322"/>
    </location>
</feature>
<reference evidence="10" key="1">
    <citation type="journal article" date="2023" name="Mol. Phylogenet. Evol.">
        <title>Genome-scale phylogeny and comparative genomics of the fungal order Sordariales.</title>
        <authorList>
            <person name="Hensen N."/>
            <person name="Bonometti L."/>
            <person name="Westerberg I."/>
            <person name="Brannstrom I.O."/>
            <person name="Guillou S."/>
            <person name="Cros-Aarteil S."/>
            <person name="Calhoun S."/>
            <person name="Haridas S."/>
            <person name="Kuo A."/>
            <person name="Mondo S."/>
            <person name="Pangilinan J."/>
            <person name="Riley R."/>
            <person name="LaButti K."/>
            <person name="Andreopoulos B."/>
            <person name="Lipzen A."/>
            <person name="Chen C."/>
            <person name="Yan M."/>
            <person name="Daum C."/>
            <person name="Ng V."/>
            <person name="Clum A."/>
            <person name="Steindorff A."/>
            <person name="Ohm R.A."/>
            <person name="Martin F."/>
            <person name="Silar P."/>
            <person name="Natvig D.O."/>
            <person name="Lalanne C."/>
            <person name="Gautier V."/>
            <person name="Ament-Velasquez S.L."/>
            <person name="Kruys A."/>
            <person name="Hutchinson M.I."/>
            <person name="Powell A.J."/>
            <person name="Barry K."/>
            <person name="Miller A.N."/>
            <person name="Grigoriev I.V."/>
            <person name="Debuchy R."/>
            <person name="Gladieux P."/>
            <person name="Hiltunen Thoren M."/>
            <person name="Johannesson H."/>
        </authorList>
    </citation>
    <scope>NUCLEOTIDE SEQUENCE</scope>
    <source>
        <strain evidence="10">CBS 123565</strain>
    </source>
</reference>
<feature type="region of interest" description="Disordered" evidence="5">
    <location>
        <begin position="208"/>
        <end position="249"/>
    </location>
</feature>
<feature type="domain" description="Plastocyanin-like" evidence="9">
    <location>
        <begin position="42"/>
        <end position="152"/>
    </location>
</feature>
<keyword evidence="3" id="KW-0560">Oxidoreductase</keyword>
<keyword evidence="4" id="KW-0186">Copper</keyword>
<dbReference type="Pfam" id="PF07731">
    <property type="entry name" value="Cu-oxidase_2"/>
    <property type="match status" value="1"/>
</dbReference>
<evidence type="ECO:0000256" key="5">
    <source>
        <dbReference type="SAM" id="MobiDB-lite"/>
    </source>
</evidence>
<keyword evidence="11" id="KW-1185">Reference proteome</keyword>
<dbReference type="InterPro" id="IPR045087">
    <property type="entry name" value="Cu-oxidase_fam"/>
</dbReference>
<dbReference type="InterPro" id="IPR011707">
    <property type="entry name" value="Cu-oxidase-like_N"/>
</dbReference>
<dbReference type="AlphaFoldDB" id="A0AAN6UIX0"/>
<feature type="chain" id="PRO_5042926473" evidence="6">
    <location>
        <begin position="22"/>
        <end position="554"/>
    </location>
</feature>
<dbReference type="NCBIfam" id="TIGR03390">
    <property type="entry name" value="ascorbOXfungal"/>
    <property type="match status" value="1"/>
</dbReference>
<evidence type="ECO:0000256" key="1">
    <source>
        <dbReference type="ARBA" id="ARBA00010609"/>
    </source>
</evidence>
<evidence type="ECO:0000256" key="4">
    <source>
        <dbReference type="ARBA" id="ARBA00023008"/>
    </source>
</evidence>
<feature type="signal peptide" evidence="6">
    <location>
        <begin position="1"/>
        <end position="21"/>
    </location>
</feature>
<dbReference type="Gene3D" id="2.60.40.420">
    <property type="entry name" value="Cupredoxins - blue copper proteins"/>
    <property type="match status" value="3"/>
</dbReference>
<evidence type="ECO:0000313" key="11">
    <source>
        <dbReference type="Proteomes" id="UP001304895"/>
    </source>
</evidence>
<organism evidence="10 11">
    <name type="scientific">Trichocladium antarcticum</name>
    <dbReference type="NCBI Taxonomy" id="1450529"/>
    <lineage>
        <taxon>Eukaryota</taxon>
        <taxon>Fungi</taxon>
        <taxon>Dikarya</taxon>
        <taxon>Ascomycota</taxon>
        <taxon>Pezizomycotina</taxon>
        <taxon>Sordariomycetes</taxon>
        <taxon>Sordariomycetidae</taxon>
        <taxon>Sordariales</taxon>
        <taxon>Chaetomiaceae</taxon>
        <taxon>Trichocladium</taxon>
    </lineage>
</organism>
<dbReference type="GO" id="GO:0005507">
    <property type="term" value="F:copper ion binding"/>
    <property type="evidence" value="ECO:0007669"/>
    <property type="project" value="InterPro"/>
</dbReference>
<name>A0AAN6UIX0_9PEZI</name>
<dbReference type="Pfam" id="PF00394">
    <property type="entry name" value="Cu-oxidase"/>
    <property type="match status" value="1"/>
</dbReference>
<reference evidence="10" key="2">
    <citation type="submission" date="2023-05" db="EMBL/GenBank/DDBJ databases">
        <authorList>
            <consortium name="Lawrence Berkeley National Laboratory"/>
            <person name="Steindorff A."/>
            <person name="Hensen N."/>
            <person name="Bonometti L."/>
            <person name="Westerberg I."/>
            <person name="Brannstrom I.O."/>
            <person name="Guillou S."/>
            <person name="Cros-Aarteil S."/>
            <person name="Calhoun S."/>
            <person name="Haridas S."/>
            <person name="Kuo A."/>
            <person name="Mondo S."/>
            <person name="Pangilinan J."/>
            <person name="Riley R."/>
            <person name="Labutti K."/>
            <person name="Andreopoulos B."/>
            <person name="Lipzen A."/>
            <person name="Chen C."/>
            <person name="Yanf M."/>
            <person name="Daum C."/>
            <person name="Ng V."/>
            <person name="Clum A."/>
            <person name="Ohm R."/>
            <person name="Martin F."/>
            <person name="Silar P."/>
            <person name="Natvig D."/>
            <person name="Lalanne C."/>
            <person name="Gautier V."/>
            <person name="Ament-Velasquez S.L."/>
            <person name="Kruys A."/>
            <person name="Hutchinson M.I."/>
            <person name="Powell A.J."/>
            <person name="Barry K."/>
            <person name="Miller A.N."/>
            <person name="Grigoriev I.V."/>
            <person name="Debuchy R."/>
            <person name="Gladieux P."/>
            <person name="Thoren M.H."/>
            <person name="Johannesson H."/>
        </authorList>
    </citation>
    <scope>NUCLEOTIDE SEQUENCE</scope>
    <source>
        <strain evidence="10">CBS 123565</strain>
    </source>
</reference>
<dbReference type="InterPro" id="IPR011706">
    <property type="entry name" value="Cu-oxidase_C"/>
</dbReference>
<evidence type="ECO:0000256" key="3">
    <source>
        <dbReference type="ARBA" id="ARBA00023002"/>
    </source>
</evidence>
<evidence type="ECO:0000256" key="6">
    <source>
        <dbReference type="SAM" id="SignalP"/>
    </source>
</evidence>
<dbReference type="GO" id="GO:0016491">
    <property type="term" value="F:oxidoreductase activity"/>
    <property type="evidence" value="ECO:0007669"/>
    <property type="project" value="UniProtKB-KW"/>
</dbReference>
<feature type="domain" description="Plastocyanin-like" evidence="8">
    <location>
        <begin position="436"/>
        <end position="542"/>
    </location>
</feature>
<evidence type="ECO:0000259" key="9">
    <source>
        <dbReference type="Pfam" id="PF07732"/>
    </source>
</evidence>
<comment type="similarity">
    <text evidence="1">Belongs to the multicopper oxidase family.</text>
</comment>
<evidence type="ECO:0000256" key="2">
    <source>
        <dbReference type="ARBA" id="ARBA00022723"/>
    </source>
</evidence>
<dbReference type="SUPFAM" id="SSF49503">
    <property type="entry name" value="Cupredoxins"/>
    <property type="match status" value="3"/>
</dbReference>
<keyword evidence="6" id="KW-0732">Signal</keyword>
<sequence length="554" mass="61737">MIVNTMSLFLLIFWLPVALWAERVVHDYHFEPDHVLRISIGSVSSACEIRESVLVNGSSPGPVIRIPPGRRTWVRVYNDMEDRNATMHWHGLSQRMAPFADGSPMASQWPIPPGHFFDYELATEIHDAGTYFYHSHVELQALSCVGPLIVEDCGTPPHRYDDERIFQFQDHFTKSDDEIVSGLRATPISWTGEARGVLLNGKGVAVGQTAVAGPPGGSSGRFGSPHRRRDCPHGDEEDGSNCKDESSTSDCTLPVIDVEPGKTYRFRFIGGTGVSYLGMAFEGHNLTIIQVDGNEYNIPVSTDHLRIGAGQRFDVLFKAKAAEELKHDGDKSTYFFQFETIGRPPPYRGYGVLRYNINAVIPLAPTTPVLDLPLDVPDWMEYTFQPLFPEHNHAPSAEEVTRRVIIDAEQKVENRTGRVVWELAHLSWFEYSLQRPVLVDIYDRRETALPNLEAARGNYGWDPATASFPARLGEVLEIVIQNTGSQFEPILGLVETHPFHAHGQHYYDIGSGPGKYDANANNARLVATGYKAVKRDTTMLLRYQGQVAPGEPAG</sequence>
<gene>
    <name evidence="10" type="ORF">BT67DRAFT_442642</name>
</gene>
<accession>A0AAN6UIX0</accession>
<dbReference type="InterPro" id="IPR001117">
    <property type="entry name" value="Cu-oxidase_2nd"/>
</dbReference>
<protein>
    <submittedName>
        <fullName evidence="10">Multicopper oxidase</fullName>
    </submittedName>
</protein>